<protein>
    <submittedName>
        <fullName evidence="2">Uncharacterized protein</fullName>
    </submittedName>
</protein>
<name>A0AAD4N8J5_9BILA</name>
<reference evidence="2" key="1">
    <citation type="submission" date="2022-01" db="EMBL/GenBank/DDBJ databases">
        <title>Genome Sequence Resource for Two Populations of Ditylenchus destructor, the Migratory Endoparasitic Phytonematode.</title>
        <authorList>
            <person name="Zhang H."/>
            <person name="Lin R."/>
            <person name="Xie B."/>
        </authorList>
    </citation>
    <scope>NUCLEOTIDE SEQUENCE</scope>
    <source>
        <strain evidence="2">BazhouSP</strain>
    </source>
</reference>
<gene>
    <name evidence="2" type="ORF">DdX_05900</name>
</gene>
<accession>A0AAD4N8J5</accession>
<dbReference type="EMBL" id="JAKKPZ010000007">
    <property type="protein sequence ID" value="KAI1718792.1"/>
    <property type="molecule type" value="Genomic_DNA"/>
</dbReference>
<dbReference type="AlphaFoldDB" id="A0AAD4N8J5"/>
<dbReference type="Proteomes" id="UP001201812">
    <property type="component" value="Unassembled WGS sequence"/>
</dbReference>
<keyword evidence="3" id="KW-1185">Reference proteome</keyword>
<comment type="caution">
    <text evidence="2">The sequence shown here is derived from an EMBL/GenBank/DDBJ whole genome shotgun (WGS) entry which is preliminary data.</text>
</comment>
<feature type="compositionally biased region" description="Low complexity" evidence="1">
    <location>
        <begin position="36"/>
        <end position="55"/>
    </location>
</feature>
<evidence type="ECO:0000313" key="3">
    <source>
        <dbReference type="Proteomes" id="UP001201812"/>
    </source>
</evidence>
<evidence type="ECO:0000313" key="2">
    <source>
        <dbReference type="EMBL" id="KAI1718792.1"/>
    </source>
</evidence>
<organism evidence="2 3">
    <name type="scientific">Ditylenchus destructor</name>
    <dbReference type="NCBI Taxonomy" id="166010"/>
    <lineage>
        <taxon>Eukaryota</taxon>
        <taxon>Metazoa</taxon>
        <taxon>Ecdysozoa</taxon>
        <taxon>Nematoda</taxon>
        <taxon>Chromadorea</taxon>
        <taxon>Rhabditida</taxon>
        <taxon>Tylenchina</taxon>
        <taxon>Tylenchomorpha</taxon>
        <taxon>Sphaerularioidea</taxon>
        <taxon>Anguinidae</taxon>
        <taxon>Anguininae</taxon>
        <taxon>Ditylenchus</taxon>
    </lineage>
</organism>
<feature type="region of interest" description="Disordered" evidence="1">
    <location>
        <begin position="29"/>
        <end position="142"/>
    </location>
</feature>
<sequence length="181" mass="18360">MDPAVAENVKKFSEIYGIATQLMNLGGNILSNANPVGGSRVGSSSSSNDNSGNGVLTEVRPQLRGVNNFENSPVYDSRSSGSNFGGLSEYGGGPLGAGSRSKMKPIQGSSIGSSGSSSPSSIFSPTYEGYGESSSRYGSAKQGSNIEAIVDALSRSGAKRAEPEAESGAASLLSQFFGGGR</sequence>
<proteinExistence type="predicted"/>
<evidence type="ECO:0000256" key="1">
    <source>
        <dbReference type="SAM" id="MobiDB-lite"/>
    </source>
</evidence>
<feature type="compositionally biased region" description="Low complexity" evidence="1">
    <location>
        <begin position="105"/>
        <end position="139"/>
    </location>
</feature>